<dbReference type="Proteomes" id="UP000254621">
    <property type="component" value="Unassembled WGS sequence"/>
</dbReference>
<keyword evidence="1" id="KW-0175">Coiled coil</keyword>
<sequence length="50" mass="5604">MKLFKQHDAWLNKAAEQVKAPQLSQINDKIAALQASLKDAERQATALEQN</sequence>
<dbReference type="EMBL" id="UHIV01000003">
    <property type="protein sequence ID" value="SUP58656.1"/>
    <property type="molecule type" value="Genomic_DNA"/>
</dbReference>
<organism evidence="2 3">
    <name type="scientific">Weissella viridescens</name>
    <name type="common">Lactobacillus viridescens</name>
    <dbReference type="NCBI Taxonomy" id="1629"/>
    <lineage>
        <taxon>Bacteria</taxon>
        <taxon>Bacillati</taxon>
        <taxon>Bacillota</taxon>
        <taxon>Bacilli</taxon>
        <taxon>Lactobacillales</taxon>
        <taxon>Lactobacillaceae</taxon>
        <taxon>Weissella</taxon>
    </lineage>
</organism>
<dbReference type="AlphaFoldDB" id="A0A380P0P7"/>
<proteinExistence type="predicted"/>
<evidence type="ECO:0000256" key="1">
    <source>
        <dbReference type="SAM" id="Coils"/>
    </source>
</evidence>
<feature type="coiled-coil region" evidence="1">
    <location>
        <begin position="23"/>
        <end position="50"/>
    </location>
</feature>
<protein>
    <submittedName>
        <fullName evidence="2">Uncharacterized protein</fullName>
    </submittedName>
</protein>
<reference evidence="2 3" key="1">
    <citation type="submission" date="2018-06" db="EMBL/GenBank/DDBJ databases">
        <authorList>
            <consortium name="Pathogen Informatics"/>
            <person name="Doyle S."/>
        </authorList>
    </citation>
    <scope>NUCLEOTIDE SEQUENCE [LARGE SCALE GENOMIC DNA]</scope>
    <source>
        <strain evidence="2 3">NCTC13645</strain>
    </source>
</reference>
<name>A0A380P0P7_WEIVI</name>
<accession>A0A380P0P7</accession>
<evidence type="ECO:0000313" key="3">
    <source>
        <dbReference type="Proteomes" id="UP000254621"/>
    </source>
</evidence>
<gene>
    <name evidence="2" type="ORF">NCTC13645_01039</name>
</gene>
<evidence type="ECO:0000313" key="2">
    <source>
        <dbReference type="EMBL" id="SUP58656.1"/>
    </source>
</evidence>